<name>A0AAW1LRC9_POPJA</name>
<evidence type="ECO:0000313" key="7">
    <source>
        <dbReference type="EMBL" id="KAK9736875.1"/>
    </source>
</evidence>
<comment type="caution">
    <text evidence="7">The sequence shown here is derived from an EMBL/GenBank/DDBJ whole genome shotgun (WGS) entry which is preliminary data.</text>
</comment>
<reference evidence="7 8" key="1">
    <citation type="journal article" date="2024" name="BMC Genomics">
        <title>De novo assembly and annotation of Popillia japonica's genome with initial clues to its potential as an invasive pest.</title>
        <authorList>
            <person name="Cucini C."/>
            <person name="Boschi S."/>
            <person name="Funari R."/>
            <person name="Cardaioli E."/>
            <person name="Iannotti N."/>
            <person name="Marturano G."/>
            <person name="Paoli F."/>
            <person name="Bruttini M."/>
            <person name="Carapelli A."/>
            <person name="Frati F."/>
            <person name="Nardi F."/>
        </authorList>
    </citation>
    <scope>NUCLEOTIDE SEQUENCE [LARGE SCALE GENOMIC DNA]</scope>
    <source>
        <strain evidence="7">DMR45628</strain>
    </source>
</reference>
<keyword evidence="2" id="KW-0479">Metal-binding</keyword>
<dbReference type="Proteomes" id="UP001458880">
    <property type="component" value="Unassembled WGS sequence"/>
</dbReference>
<dbReference type="Pfam" id="PF01557">
    <property type="entry name" value="FAA_hydrolase"/>
    <property type="match status" value="2"/>
</dbReference>
<comment type="catalytic activity">
    <reaction evidence="4">
        <text>oxaloacetate = enol-oxaloacetate</text>
        <dbReference type="Rhea" id="RHEA:16021"/>
        <dbReference type="ChEBI" id="CHEBI:16452"/>
        <dbReference type="ChEBI" id="CHEBI:17479"/>
        <dbReference type="EC" id="5.3.2.2"/>
    </reaction>
    <physiologicalReaction direction="right-to-left" evidence="4">
        <dbReference type="Rhea" id="RHEA:16023"/>
    </physiologicalReaction>
</comment>
<accession>A0AAW1LRC9</accession>
<evidence type="ECO:0000256" key="2">
    <source>
        <dbReference type="ARBA" id="ARBA00022723"/>
    </source>
</evidence>
<dbReference type="InterPro" id="IPR011234">
    <property type="entry name" value="Fumarylacetoacetase-like_C"/>
</dbReference>
<evidence type="ECO:0000256" key="4">
    <source>
        <dbReference type="ARBA" id="ARBA00044911"/>
    </source>
</evidence>
<dbReference type="PANTHER" id="PTHR11820">
    <property type="entry name" value="ACYLPYRUVASE"/>
    <property type="match status" value="1"/>
</dbReference>
<proteinExistence type="inferred from homology"/>
<dbReference type="PANTHER" id="PTHR11820:SF7">
    <property type="entry name" value="ACYLPYRUVASE FAHD1, MITOCHONDRIAL"/>
    <property type="match status" value="1"/>
</dbReference>
<dbReference type="AlphaFoldDB" id="A0AAW1LRC9"/>
<dbReference type="SUPFAM" id="SSF56529">
    <property type="entry name" value="FAH"/>
    <property type="match status" value="2"/>
</dbReference>
<feature type="domain" description="Fumarylacetoacetase-like C-terminal" evidence="6">
    <location>
        <begin position="13"/>
        <end position="190"/>
    </location>
</feature>
<dbReference type="GO" id="GO:0050163">
    <property type="term" value="F:oxaloacetate tautomerase activity"/>
    <property type="evidence" value="ECO:0007669"/>
    <property type="project" value="UniProtKB-EC"/>
</dbReference>
<evidence type="ECO:0000259" key="6">
    <source>
        <dbReference type="Pfam" id="PF01557"/>
    </source>
</evidence>
<dbReference type="GO" id="GO:0046872">
    <property type="term" value="F:metal ion binding"/>
    <property type="evidence" value="ECO:0007669"/>
    <property type="project" value="UniProtKB-KW"/>
</dbReference>
<evidence type="ECO:0000313" key="8">
    <source>
        <dbReference type="Proteomes" id="UP001458880"/>
    </source>
</evidence>
<feature type="domain" description="Fumarylacetoacetase-like C-terminal" evidence="6">
    <location>
        <begin position="196"/>
        <end position="297"/>
    </location>
</feature>
<sequence length="302" mass="33391">MSNLVDFVKTGKKIVAAAINYKAVIKQRNLLRPEKPIFFLKPTTSYITEGQAIKVPENFQLVQEAELGVIIGKTCKNVPESDAMSYVGGYCLALDMTASSELIPARQCGFPWALSKSFDTACPVSRFIKPGEIKDPHNIEIWNKINGKLNQKSNTNDLLFNIPQLICYIAKYITLEEGDLILTGTPPGDSKKVAREKGGPWCIGKGFDTSCPVSRFITLEELGDPHNVEIWCKVNGELRQSGNTNDLIFNIPQLISFITKYMTLEVNDLVLTGTPPGNLPVSKGDTIEAGFGDIINFRFNIE</sequence>
<protein>
    <recommendedName>
        <fullName evidence="5">oxaloacetate tautomerase</fullName>
        <ecNumber evidence="5">5.3.2.2</ecNumber>
    </recommendedName>
    <alternativeName>
        <fullName evidence="3">Fumarylacetoacetate hydrolase domain-containing protein 1</fullName>
    </alternativeName>
</protein>
<evidence type="ECO:0000256" key="1">
    <source>
        <dbReference type="ARBA" id="ARBA00010211"/>
    </source>
</evidence>
<dbReference type="GO" id="GO:0005739">
    <property type="term" value="C:mitochondrion"/>
    <property type="evidence" value="ECO:0007669"/>
    <property type="project" value="TreeGrafter"/>
</dbReference>
<dbReference type="GO" id="GO:0018773">
    <property type="term" value="F:acetylpyruvate hydrolase activity"/>
    <property type="evidence" value="ECO:0007669"/>
    <property type="project" value="TreeGrafter"/>
</dbReference>
<evidence type="ECO:0000256" key="5">
    <source>
        <dbReference type="ARBA" id="ARBA00044973"/>
    </source>
</evidence>
<dbReference type="InterPro" id="IPR036663">
    <property type="entry name" value="Fumarylacetoacetase_C_sf"/>
</dbReference>
<organism evidence="7 8">
    <name type="scientific">Popillia japonica</name>
    <name type="common">Japanese beetle</name>
    <dbReference type="NCBI Taxonomy" id="7064"/>
    <lineage>
        <taxon>Eukaryota</taxon>
        <taxon>Metazoa</taxon>
        <taxon>Ecdysozoa</taxon>
        <taxon>Arthropoda</taxon>
        <taxon>Hexapoda</taxon>
        <taxon>Insecta</taxon>
        <taxon>Pterygota</taxon>
        <taxon>Neoptera</taxon>
        <taxon>Endopterygota</taxon>
        <taxon>Coleoptera</taxon>
        <taxon>Polyphaga</taxon>
        <taxon>Scarabaeiformia</taxon>
        <taxon>Scarabaeidae</taxon>
        <taxon>Rutelinae</taxon>
        <taxon>Popillia</taxon>
    </lineage>
</organism>
<keyword evidence="7" id="KW-0378">Hydrolase</keyword>
<evidence type="ECO:0000256" key="3">
    <source>
        <dbReference type="ARBA" id="ARBA00042340"/>
    </source>
</evidence>
<dbReference type="EC" id="5.3.2.2" evidence="5"/>
<gene>
    <name evidence="7" type="ORF">QE152_g11256</name>
</gene>
<dbReference type="Gene3D" id="3.90.850.10">
    <property type="entry name" value="Fumarylacetoacetase-like, C-terminal domain"/>
    <property type="match status" value="2"/>
</dbReference>
<comment type="similarity">
    <text evidence="1">Belongs to the FAH family.</text>
</comment>
<dbReference type="EMBL" id="JASPKY010000108">
    <property type="protein sequence ID" value="KAK9736875.1"/>
    <property type="molecule type" value="Genomic_DNA"/>
</dbReference>
<keyword evidence="8" id="KW-1185">Reference proteome</keyword>